<sequence length="99" mass="11647">MKKGGAIYILTNLHNQVFYTGVTSDVVKRIQEHKEKKYSNSFTATYQLDKLVYYENYLTIEEAIAEEKRIKAGNRASKIKLIISKNAEWKDLWDEISQW</sequence>
<dbReference type="InterPro" id="IPR035901">
    <property type="entry name" value="GIY-YIG_endonuc_sf"/>
</dbReference>
<keyword evidence="3" id="KW-0378">Hydrolase</keyword>
<evidence type="ECO:0000313" key="3">
    <source>
        <dbReference type="EMBL" id="GEO07559.1"/>
    </source>
</evidence>
<dbReference type="Proteomes" id="UP000321513">
    <property type="component" value="Unassembled WGS sequence"/>
</dbReference>
<protein>
    <submittedName>
        <fullName evidence="3">Endonuclease</fullName>
    </submittedName>
</protein>
<dbReference type="EMBL" id="BJYT01000001">
    <property type="protein sequence ID" value="GEO07559.1"/>
    <property type="molecule type" value="Genomic_DNA"/>
</dbReference>
<dbReference type="RefSeq" id="WP_147201530.1">
    <property type="nucleotide sequence ID" value="NZ_BJYT01000001.1"/>
</dbReference>
<evidence type="ECO:0000256" key="1">
    <source>
        <dbReference type="ARBA" id="ARBA00007435"/>
    </source>
</evidence>
<comment type="similarity">
    <text evidence="1">Belongs to the UPF0213 family.</text>
</comment>
<dbReference type="Pfam" id="PF01541">
    <property type="entry name" value="GIY-YIG"/>
    <property type="match status" value="1"/>
</dbReference>
<dbReference type="Gene3D" id="3.40.1440.10">
    <property type="entry name" value="GIY-YIG endonuclease"/>
    <property type="match status" value="1"/>
</dbReference>
<keyword evidence="3" id="KW-0540">Nuclease</keyword>
<dbReference type="PANTHER" id="PTHR34477">
    <property type="entry name" value="UPF0213 PROTEIN YHBQ"/>
    <property type="match status" value="1"/>
</dbReference>
<reference evidence="3 4" key="1">
    <citation type="submission" date="2019-07" db="EMBL/GenBank/DDBJ databases">
        <title>Whole genome shotgun sequence of Segetibacter aerophilus NBRC 106135.</title>
        <authorList>
            <person name="Hosoyama A."/>
            <person name="Uohara A."/>
            <person name="Ohji S."/>
            <person name="Ichikawa N."/>
        </authorList>
    </citation>
    <scope>NUCLEOTIDE SEQUENCE [LARGE SCALE GENOMIC DNA]</scope>
    <source>
        <strain evidence="3 4">NBRC 106135</strain>
    </source>
</reference>
<feature type="domain" description="GIY-YIG" evidence="2">
    <location>
        <begin position="3"/>
        <end position="80"/>
    </location>
</feature>
<dbReference type="PROSITE" id="PS50164">
    <property type="entry name" value="GIY_YIG"/>
    <property type="match status" value="1"/>
</dbReference>
<organism evidence="3 4">
    <name type="scientific">Segetibacter aerophilus</name>
    <dbReference type="NCBI Taxonomy" id="670293"/>
    <lineage>
        <taxon>Bacteria</taxon>
        <taxon>Pseudomonadati</taxon>
        <taxon>Bacteroidota</taxon>
        <taxon>Chitinophagia</taxon>
        <taxon>Chitinophagales</taxon>
        <taxon>Chitinophagaceae</taxon>
        <taxon>Segetibacter</taxon>
    </lineage>
</organism>
<dbReference type="PANTHER" id="PTHR34477:SF5">
    <property type="entry name" value="BSL5627 PROTEIN"/>
    <property type="match status" value="1"/>
</dbReference>
<comment type="caution">
    <text evidence="3">The sequence shown here is derived from an EMBL/GenBank/DDBJ whole genome shotgun (WGS) entry which is preliminary data.</text>
</comment>
<proteinExistence type="inferred from homology"/>
<dbReference type="OrthoDB" id="1495241at2"/>
<name>A0A512B6H7_9BACT</name>
<dbReference type="SUPFAM" id="SSF82771">
    <property type="entry name" value="GIY-YIG endonuclease"/>
    <property type="match status" value="1"/>
</dbReference>
<dbReference type="InterPro" id="IPR050190">
    <property type="entry name" value="UPF0213_domain"/>
</dbReference>
<dbReference type="AlphaFoldDB" id="A0A512B6H7"/>
<keyword evidence="4" id="KW-1185">Reference proteome</keyword>
<keyword evidence="3" id="KW-0255">Endonuclease</keyword>
<evidence type="ECO:0000259" key="2">
    <source>
        <dbReference type="PROSITE" id="PS50164"/>
    </source>
</evidence>
<dbReference type="CDD" id="cd10448">
    <property type="entry name" value="GIY-YIG_unchar_3"/>
    <property type="match status" value="1"/>
</dbReference>
<dbReference type="GO" id="GO:0004519">
    <property type="term" value="F:endonuclease activity"/>
    <property type="evidence" value="ECO:0007669"/>
    <property type="project" value="UniProtKB-KW"/>
</dbReference>
<accession>A0A512B6H7</accession>
<dbReference type="InterPro" id="IPR000305">
    <property type="entry name" value="GIY-YIG_endonuc"/>
</dbReference>
<evidence type="ECO:0000313" key="4">
    <source>
        <dbReference type="Proteomes" id="UP000321513"/>
    </source>
</evidence>
<gene>
    <name evidence="3" type="ORF">SAE01_00550</name>
</gene>